<reference evidence="1 2" key="1">
    <citation type="journal article" date="2020" name="Nature">
        <title>Bacterial chemolithoautotrophy via manganese oxidation.</title>
        <authorList>
            <person name="Yu H."/>
            <person name="Leadbetter J.R."/>
        </authorList>
    </citation>
    <scope>NUCLEOTIDE SEQUENCE [LARGE SCALE GENOMIC DNA]</scope>
    <source>
        <strain evidence="1 2">Mn-1</strain>
    </source>
</reference>
<organism evidence="1 2">
    <name type="scientific">Candidatus Manganitrophus noduliformans</name>
    <dbReference type="NCBI Taxonomy" id="2606439"/>
    <lineage>
        <taxon>Bacteria</taxon>
        <taxon>Pseudomonadati</taxon>
        <taxon>Nitrospirota</taxon>
        <taxon>Nitrospiria</taxon>
        <taxon>Candidatus Troglogloeales</taxon>
        <taxon>Candidatus Manganitrophaceae</taxon>
        <taxon>Candidatus Manganitrophus</taxon>
    </lineage>
</organism>
<evidence type="ECO:0000313" key="1">
    <source>
        <dbReference type="EMBL" id="NKE73738.1"/>
    </source>
</evidence>
<comment type="caution">
    <text evidence="1">The sequence shown here is derived from an EMBL/GenBank/DDBJ whole genome shotgun (WGS) entry which is preliminary data.</text>
</comment>
<proteinExistence type="predicted"/>
<dbReference type="AlphaFoldDB" id="A0A7X6DUP0"/>
<dbReference type="RefSeq" id="WP_168063703.1">
    <property type="nucleotide sequence ID" value="NZ_VTOW01000011.1"/>
</dbReference>
<gene>
    <name evidence="1" type="ORF">MNODULE_23590</name>
</gene>
<accession>A0A7X6DUP0</accession>
<keyword evidence="2" id="KW-1185">Reference proteome</keyword>
<name>A0A7X6DUP0_9BACT</name>
<dbReference type="EMBL" id="VTOW01000011">
    <property type="protein sequence ID" value="NKE73738.1"/>
    <property type="molecule type" value="Genomic_DNA"/>
</dbReference>
<evidence type="ECO:0000313" key="2">
    <source>
        <dbReference type="Proteomes" id="UP000534783"/>
    </source>
</evidence>
<protein>
    <submittedName>
        <fullName evidence="1">Uncharacterized protein</fullName>
    </submittedName>
</protein>
<sequence length="225" mass="23502">MLFFCLLTGVAFGQNIQINTASTTVGSRTFGFDISPSQLQTVMQSAGLPDCDASHGVDGVMTCTLGNYVKAPGMPGSFTGNPFKTVWSEADFGCGIPCSTFGGADPQTAPQGFEGPNTPAGTVTSTVDLGLGFVPGDPFHAAGHVTFAMDPSTMSVLIDQQILQEINTGSGLTIAFTETDSALSFTSIADSDVDRFTGPVDMITGMILTKEARLVPRREPHFTSV</sequence>
<dbReference type="Proteomes" id="UP000534783">
    <property type="component" value="Unassembled WGS sequence"/>
</dbReference>